<evidence type="ECO:0000256" key="3">
    <source>
        <dbReference type="ARBA" id="ARBA00022989"/>
    </source>
</evidence>
<dbReference type="SUPFAM" id="SSF50182">
    <property type="entry name" value="Sm-like ribonucleoproteins"/>
    <property type="match status" value="1"/>
</dbReference>
<evidence type="ECO:0000256" key="5">
    <source>
        <dbReference type="SAM" id="Phobius"/>
    </source>
</evidence>
<dbReference type="PANTHER" id="PTHR30221">
    <property type="entry name" value="SMALL-CONDUCTANCE MECHANOSENSITIVE CHANNEL"/>
    <property type="match status" value="1"/>
</dbReference>
<sequence>MDAKTSSFLEKILSEIVDNVQNPNELMGKSGISVVLLVLLVALEWFFTKLWRKLIANIKVLNVINTMTRFLLRFLFLISLLRLWLNALDALILLLVFIGVILSLSIKGLISSLAGWFLIVNKHHFRIYDRIEIGNVKGEVISVSLLYFTLMEISNWFEAEAPTGRTVKIPNSKILSESVYNYNEVTPFVWKELSYLVAFESDWQNAQQIMTKVLLRYYENFEKEYLTDALYKEVVLKQLQLFDGELKPVQIVDVTENGVRLKTRYVVYYTEGTTVATTLNQEILRAFQAAAVKMAGQRIYFIKGGNEDD</sequence>
<evidence type="ECO:0000256" key="2">
    <source>
        <dbReference type="ARBA" id="ARBA00022692"/>
    </source>
</evidence>
<dbReference type="Gene3D" id="2.30.30.60">
    <property type="match status" value="1"/>
</dbReference>
<dbReference type="InterPro" id="IPR045275">
    <property type="entry name" value="MscS_archaea/bacteria_type"/>
</dbReference>
<dbReference type="STRING" id="44009.RV01_GL001204"/>
<keyword evidence="3 5" id="KW-1133">Transmembrane helix</keyword>
<comment type="caution">
    <text evidence="7">The sequence shown here is derived from an EMBL/GenBank/DDBJ whole genome shotgun (WGS) entry which is preliminary data.</text>
</comment>
<reference evidence="7 8" key="1">
    <citation type="submission" date="2013-03" db="EMBL/GenBank/DDBJ databases">
        <title>The Genome Sequence of Enterococcus dispar ATCC_51266 (Illumina only assembly).</title>
        <authorList>
            <consortium name="The Broad Institute Genomics Platform"/>
            <consortium name="The Broad Institute Genome Sequencing Center for Infectious Disease"/>
            <person name="Earl A."/>
            <person name="Russ C."/>
            <person name="Gilmore M."/>
            <person name="Surin D."/>
            <person name="Walker B."/>
            <person name="Young S."/>
            <person name="Zeng Q."/>
            <person name="Gargeya S."/>
            <person name="Fitzgerald M."/>
            <person name="Haas B."/>
            <person name="Abouelleil A."/>
            <person name="Allen A.W."/>
            <person name="Alvarado L."/>
            <person name="Arachchi H.M."/>
            <person name="Berlin A.M."/>
            <person name="Chapman S.B."/>
            <person name="Gainer-Dewar J."/>
            <person name="Goldberg J."/>
            <person name="Griggs A."/>
            <person name="Gujja S."/>
            <person name="Hansen M."/>
            <person name="Howarth C."/>
            <person name="Imamovic A."/>
            <person name="Ireland A."/>
            <person name="Larimer J."/>
            <person name="McCowan C."/>
            <person name="Murphy C."/>
            <person name="Pearson M."/>
            <person name="Poon T.W."/>
            <person name="Priest M."/>
            <person name="Roberts A."/>
            <person name="Saif S."/>
            <person name="Shea T."/>
            <person name="Sisk P."/>
            <person name="Sykes S."/>
            <person name="Wortman J."/>
            <person name="Nusbaum C."/>
            <person name="Birren B."/>
        </authorList>
    </citation>
    <scope>NUCLEOTIDE SEQUENCE [LARGE SCALE GENOMIC DNA]</scope>
    <source>
        <strain evidence="7 8">ATCC 51266</strain>
    </source>
</reference>
<dbReference type="EMBL" id="AHYR01000003">
    <property type="protein sequence ID" value="EOT43059.1"/>
    <property type="molecule type" value="Genomic_DNA"/>
</dbReference>
<dbReference type="InterPro" id="IPR006685">
    <property type="entry name" value="MscS_channel_2nd"/>
</dbReference>
<evidence type="ECO:0000313" key="8">
    <source>
        <dbReference type="Proteomes" id="UP000014127"/>
    </source>
</evidence>
<dbReference type="GO" id="GO:0016020">
    <property type="term" value="C:membrane"/>
    <property type="evidence" value="ECO:0007669"/>
    <property type="project" value="UniProtKB-SubCell"/>
</dbReference>
<dbReference type="GO" id="GO:0008381">
    <property type="term" value="F:mechanosensitive monoatomic ion channel activity"/>
    <property type="evidence" value="ECO:0007669"/>
    <property type="project" value="InterPro"/>
</dbReference>
<comment type="subcellular location">
    <subcellularLocation>
        <location evidence="1">Membrane</location>
    </subcellularLocation>
</comment>
<accession>S1NIF6</accession>
<organism evidence="7 8">
    <name type="scientific">Enterococcus dispar ATCC 51266</name>
    <dbReference type="NCBI Taxonomy" id="1139219"/>
    <lineage>
        <taxon>Bacteria</taxon>
        <taxon>Bacillati</taxon>
        <taxon>Bacillota</taxon>
        <taxon>Bacilli</taxon>
        <taxon>Lactobacillales</taxon>
        <taxon>Enterococcaceae</taxon>
        <taxon>Enterococcus</taxon>
    </lineage>
</organism>
<proteinExistence type="predicted"/>
<evidence type="ECO:0000313" key="7">
    <source>
        <dbReference type="EMBL" id="EOT43059.1"/>
    </source>
</evidence>
<dbReference type="InterPro" id="IPR010920">
    <property type="entry name" value="LSM_dom_sf"/>
</dbReference>
<feature type="transmembrane region" description="Helical" evidence="5">
    <location>
        <begin position="91"/>
        <end position="120"/>
    </location>
</feature>
<evidence type="ECO:0000259" key="6">
    <source>
        <dbReference type="Pfam" id="PF00924"/>
    </source>
</evidence>
<dbReference type="PATRIC" id="fig|1139219.3.peg.381"/>
<dbReference type="AlphaFoldDB" id="S1NIF6"/>
<dbReference type="eggNOG" id="COG0668">
    <property type="taxonomic scope" value="Bacteria"/>
</dbReference>
<keyword evidence="8" id="KW-1185">Reference proteome</keyword>
<dbReference type="Pfam" id="PF00924">
    <property type="entry name" value="MS_channel_2nd"/>
    <property type="match status" value="1"/>
</dbReference>
<feature type="domain" description="Mechanosensitive ion channel MscS" evidence="6">
    <location>
        <begin position="109"/>
        <end position="183"/>
    </location>
</feature>
<dbReference type="RefSeq" id="WP_016171618.1">
    <property type="nucleotide sequence ID" value="NZ_ASWK01000001.1"/>
</dbReference>
<protein>
    <recommendedName>
        <fullName evidence="6">Mechanosensitive ion channel MscS domain-containing protein</fullName>
    </recommendedName>
</protein>
<evidence type="ECO:0000256" key="4">
    <source>
        <dbReference type="ARBA" id="ARBA00023136"/>
    </source>
</evidence>
<keyword evidence="2 5" id="KW-0812">Transmembrane</keyword>
<feature type="transmembrane region" description="Helical" evidence="5">
    <location>
        <begin position="30"/>
        <end position="48"/>
    </location>
</feature>
<dbReference type="InterPro" id="IPR023408">
    <property type="entry name" value="MscS_beta-dom_sf"/>
</dbReference>
<dbReference type="PANTHER" id="PTHR30221:SF8">
    <property type="entry name" value="SMALL-CONDUCTANCE MECHANOSENSITIVE CHANNEL"/>
    <property type="match status" value="1"/>
</dbReference>
<dbReference type="HOGENOM" id="CLU_066007_1_0_9"/>
<keyword evidence="4 5" id="KW-0472">Membrane</keyword>
<feature type="transmembrane region" description="Helical" evidence="5">
    <location>
        <begin position="60"/>
        <end position="85"/>
    </location>
</feature>
<evidence type="ECO:0000256" key="1">
    <source>
        <dbReference type="ARBA" id="ARBA00004370"/>
    </source>
</evidence>
<gene>
    <name evidence="7" type="ORF">OMK_00394</name>
</gene>
<dbReference type="Gene3D" id="3.30.70.100">
    <property type="match status" value="1"/>
</dbReference>
<dbReference type="Proteomes" id="UP000014127">
    <property type="component" value="Unassembled WGS sequence"/>
</dbReference>
<name>S1NIF6_9ENTE</name>
<dbReference type="OrthoDB" id="9809206at2"/>